<keyword evidence="2" id="KW-0812">Transmembrane</keyword>
<feature type="region of interest" description="Disordered" evidence="1">
    <location>
        <begin position="163"/>
        <end position="200"/>
    </location>
</feature>
<accession>A0ABV2TG93</accession>
<feature type="compositionally biased region" description="Basic and acidic residues" evidence="1">
    <location>
        <begin position="166"/>
        <end position="181"/>
    </location>
</feature>
<keyword evidence="2" id="KW-1133">Transmembrane helix</keyword>
<evidence type="ECO:0000313" key="5">
    <source>
        <dbReference type="Proteomes" id="UP001549691"/>
    </source>
</evidence>
<dbReference type="InterPro" id="IPR008523">
    <property type="entry name" value="DUF805"/>
</dbReference>
<dbReference type="PANTHER" id="PTHR34980">
    <property type="entry name" value="INNER MEMBRANE PROTEIN-RELATED-RELATED"/>
    <property type="match status" value="1"/>
</dbReference>
<dbReference type="EMBL" id="JBEWZI010000002">
    <property type="protein sequence ID" value="MET7012946.1"/>
    <property type="molecule type" value="Genomic_DNA"/>
</dbReference>
<proteinExistence type="predicted"/>
<evidence type="ECO:0000256" key="2">
    <source>
        <dbReference type="SAM" id="Phobius"/>
    </source>
</evidence>
<dbReference type="Pfam" id="PF05656">
    <property type="entry name" value="DUF805"/>
    <property type="match status" value="1"/>
</dbReference>
<dbReference type="Gene3D" id="3.40.30.10">
    <property type="entry name" value="Glutaredoxin"/>
    <property type="match status" value="1"/>
</dbReference>
<feature type="transmembrane region" description="Helical" evidence="2">
    <location>
        <begin position="241"/>
        <end position="260"/>
    </location>
</feature>
<evidence type="ECO:0000313" key="4">
    <source>
        <dbReference type="EMBL" id="MET7012946.1"/>
    </source>
</evidence>
<dbReference type="Pfam" id="PF00462">
    <property type="entry name" value="Glutaredoxin"/>
    <property type="match status" value="1"/>
</dbReference>
<sequence length="449" mass="49173">MTEKPMTFRIRFDGETMPGVTRETALQNTIEQLAMAPAQAEALFSGRSFVLKRGLDAEQMSRYMERLVKAGLRIRSEPEFDEPAAMPPAASSAAATLTLAPIAPPAQAPANPPPLTLAASLAIAPPPPEAEEIVCPRCQEKQPKRTLCRSCSADIPRLLVAQQEAETERREEARAAREAAKNPRGQRPRPSHSGNEGDSQPALLGFSFNGRLRRRAFFLAGCLQLIVMIALLNFALRGFSLGTAGALLMISSLLLMYWNLRTAALRCHDIGWSGWLSLLLFVPVANFILTLILLFMPGQEDDNEFGEMPYPTPWLKVIGAVVLLFIGFATTASTLAQKLPEMAMVAKGQNPSGASARQAYSYNSAKNEVVMYSLTTCGYCVEKRQQLNAEGIQFTEVFLDQDQNAANQLHSRLRSTGYNGGIGTPSFEINGEFLLNNPDMSEIHARLRS</sequence>
<dbReference type="PROSITE" id="PS51354">
    <property type="entry name" value="GLUTAREDOXIN_2"/>
    <property type="match status" value="1"/>
</dbReference>
<evidence type="ECO:0000256" key="1">
    <source>
        <dbReference type="SAM" id="MobiDB-lite"/>
    </source>
</evidence>
<dbReference type="SUPFAM" id="SSF52833">
    <property type="entry name" value="Thioredoxin-like"/>
    <property type="match status" value="1"/>
</dbReference>
<feature type="transmembrane region" description="Helical" evidence="2">
    <location>
        <begin position="216"/>
        <end position="235"/>
    </location>
</feature>
<dbReference type="CDD" id="cd02976">
    <property type="entry name" value="NrdH"/>
    <property type="match status" value="1"/>
</dbReference>
<dbReference type="InterPro" id="IPR002109">
    <property type="entry name" value="Glutaredoxin"/>
</dbReference>
<feature type="transmembrane region" description="Helical" evidence="2">
    <location>
        <begin position="314"/>
        <end position="336"/>
    </location>
</feature>
<reference evidence="4 5" key="1">
    <citation type="submission" date="2024-07" db="EMBL/GenBank/DDBJ databases">
        <title>Uliginosibacterium flavum JJ3220;KACC:17644.</title>
        <authorList>
            <person name="Kim M.K."/>
        </authorList>
    </citation>
    <scope>NUCLEOTIDE SEQUENCE [LARGE SCALE GENOMIC DNA]</scope>
    <source>
        <strain evidence="4 5">KACC:17644</strain>
    </source>
</reference>
<evidence type="ECO:0000259" key="3">
    <source>
        <dbReference type="Pfam" id="PF00462"/>
    </source>
</evidence>
<protein>
    <submittedName>
        <fullName evidence="4">DUF805 domain-containing protein</fullName>
    </submittedName>
</protein>
<dbReference type="Proteomes" id="UP001549691">
    <property type="component" value="Unassembled WGS sequence"/>
</dbReference>
<organism evidence="4 5">
    <name type="scientific">Uliginosibacterium flavum</name>
    <dbReference type="NCBI Taxonomy" id="1396831"/>
    <lineage>
        <taxon>Bacteria</taxon>
        <taxon>Pseudomonadati</taxon>
        <taxon>Pseudomonadota</taxon>
        <taxon>Betaproteobacteria</taxon>
        <taxon>Rhodocyclales</taxon>
        <taxon>Zoogloeaceae</taxon>
        <taxon>Uliginosibacterium</taxon>
    </lineage>
</organism>
<name>A0ABV2TG93_9RHOO</name>
<keyword evidence="2" id="KW-0472">Membrane</keyword>
<comment type="caution">
    <text evidence="4">The sequence shown here is derived from an EMBL/GenBank/DDBJ whole genome shotgun (WGS) entry which is preliminary data.</text>
</comment>
<dbReference type="RefSeq" id="WP_354599409.1">
    <property type="nucleotide sequence ID" value="NZ_JBEWZI010000002.1"/>
</dbReference>
<feature type="transmembrane region" description="Helical" evidence="2">
    <location>
        <begin position="272"/>
        <end position="294"/>
    </location>
</feature>
<gene>
    <name evidence="4" type="ORF">ABXR19_02015</name>
</gene>
<feature type="domain" description="Glutaredoxin" evidence="3">
    <location>
        <begin position="369"/>
        <end position="433"/>
    </location>
</feature>
<dbReference type="InterPro" id="IPR036249">
    <property type="entry name" value="Thioredoxin-like_sf"/>
</dbReference>
<keyword evidence="5" id="KW-1185">Reference proteome</keyword>